<evidence type="ECO:0000313" key="1">
    <source>
        <dbReference type="EMBL" id="MPM44779.1"/>
    </source>
</evidence>
<name>A0A644ZUV2_9ZZZZ</name>
<dbReference type="EMBL" id="VSSQ01010613">
    <property type="protein sequence ID" value="MPM44779.1"/>
    <property type="molecule type" value="Genomic_DNA"/>
</dbReference>
<reference evidence="1" key="1">
    <citation type="submission" date="2019-08" db="EMBL/GenBank/DDBJ databases">
        <authorList>
            <person name="Kucharzyk K."/>
            <person name="Murdoch R.W."/>
            <person name="Higgins S."/>
            <person name="Loffler F."/>
        </authorList>
    </citation>
    <scope>NUCLEOTIDE SEQUENCE</scope>
</reference>
<sequence>MIKSFIYIFIVFTLDFSGYAQKSDFSCEVSIVNEHGNMIKARNNGQQTVTFRITYVTEGRNQTGEMVSSVKEQSEYIEIGPGEEIQIYTAPRDPQGKITYVFKNIVITECSTTKPSVIPRGINTRKNGGN</sequence>
<proteinExistence type="predicted"/>
<dbReference type="AlphaFoldDB" id="A0A644ZUV2"/>
<comment type="caution">
    <text evidence="1">The sequence shown here is derived from an EMBL/GenBank/DDBJ whole genome shotgun (WGS) entry which is preliminary data.</text>
</comment>
<gene>
    <name evidence="1" type="ORF">SDC9_91461</name>
</gene>
<organism evidence="1">
    <name type="scientific">bioreactor metagenome</name>
    <dbReference type="NCBI Taxonomy" id="1076179"/>
    <lineage>
        <taxon>unclassified sequences</taxon>
        <taxon>metagenomes</taxon>
        <taxon>ecological metagenomes</taxon>
    </lineage>
</organism>
<accession>A0A644ZUV2</accession>
<protein>
    <submittedName>
        <fullName evidence="1">Uncharacterized protein</fullName>
    </submittedName>
</protein>